<name>A0AAW7CKR6_HEYCO</name>
<dbReference type="Proteomes" id="UP001223084">
    <property type="component" value="Unassembled WGS sequence"/>
</dbReference>
<proteinExistence type="predicted"/>
<comment type="caution">
    <text evidence="1">The sequence shown here is derived from an EMBL/GenBank/DDBJ whole genome shotgun (WGS) entry which is preliminary data.</text>
</comment>
<evidence type="ECO:0000313" key="1">
    <source>
        <dbReference type="EMBL" id="MDL5041591.1"/>
    </source>
</evidence>
<protein>
    <submittedName>
        <fullName evidence="1">Uncharacterized protein</fullName>
    </submittedName>
</protein>
<reference evidence="1" key="1">
    <citation type="submission" date="2023-06" db="EMBL/GenBank/DDBJ databases">
        <title>Probiogenomic evaluation and L lactic producing Weizmannia coaggulans BKMTCR2-2 from tree bark.</title>
        <authorList>
            <person name="Mahittikon J."/>
            <person name="Tanasupawat S."/>
        </authorList>
    </citation>
    <scope>NUCLEOTIDE SEQUENCE</scope>
    <source>
        <strain evidence="1">BKMTCR2-2</strain>
    </source>
</reference>
<sequence length="43" mass="5074">MADNTTNFLQDTFKELLEKQLVEAKTQEEADEILKRFNELDLT</sequence>
<accession>A0AAW7CKR6</accession>
<dbReference type="AlphaFoldDB" id="A0AAW7CKR6"/>
<dbReference type="EMBL" id="JASUZX010000002">
    <property type="protein sequence ID" value="MDL5041591.1"/>
    <property type="molecule type" value="Genomic_DNA"/>
</dbReference>
<dbReference type="RefSeq" id="WP_285958456.1">
    <property type="nucleotide sequence ID" value="NZ_JASUZX010000002.1"/>
</dbReference>
<organism evidence="1 2">
    <name type="scientific">Heyndrickxia coagulans</name>
    <name type="common">Weizmannia coagulans</name>
    <dbReference type="NCBI Taxonomy" id="1398"/>
    <lineage>
        <taxon>Bacteria</taxon>
        <taxon>Bacillati</taxon>
        <taxon>Bacillota</taxon>
        <taxon>Bacilli</taxon>
        <taxon>Bacillales</taxon>
        <taxon>Bacillaceae</taxon>
        <taxon>Heyndrickxia</taxon>
    </lineage>
</organism>
<gene>
    <name evidence="1" type="ORF">QN341_11115</name>
</gene>
<evidence type="ECO:0000313" key="2">
    <source>
        <dbReference type="Proteomes" id="UP001223084"/>
    </source>
</evidence>